<gene>
    <name evidence="2" type="ORF">J2S44_000086</name>
</gene>
<keyword evidence="3" id="KW-1185">Reference proteome</keyword>
<dbReference type="SUPFAM" id="SSF52091">
    <property type="entry name" value="SpoIIaa-like"/>
    <property type="match status" value="1"/>
</dbReference>
<evidence type="ECO:0000313" key="3">
    <source>
        <dbReference type="Proteomes" id="UP001183629"/>
    </source>
</evidence>
<accession>A0AAE3ZJH2</accession>
<dbReference type="Pfam" id="PF01740">
    <property type="entry name" value="STAS"/>
    <property type="match status" value="1"/>
</dbReference>
<dbReference type="EMBL" id="JAVDYC010000001">
    <property type="protein sequence ID" value="MDR7319836.1"/>
    <property type="molecule type" value="Genomic_DNA"/>
</dbReference>
<dbReference type="PROSITE" id="PS50801">
    <property type="entry name" value="STAS"/>
    <property type="match status" value="1"/>
</dbReference>
<dbReference type="AlphaFoldDB" id="A0AAE3ZJH2"/>
<dbReference type="Proteomes" id="UP001183629">
    <property type="component" value="Unassembled WGS sequence"/>
</dbReference>
<organism evidence="2 3">
    <name type="scientific">Catenuloplanes niger</name>
    <dbReference type="NCBI Taxonomy" id="587534"/>
    <lineage>
        <taxon>Bacteria</taxon>
        <taxon>Bacillati</taxon>
        <taxon>Actinomycetota</taxon>
        <taxon>Actinomycetes</taxon>
        <taxon>Micromonosporales</taxon>
        <taxon>Micromonosporaceae</taxon>
        <taxon>Catenuloplanes</taxon>
    </lineage>
</organism>
<protein>
    <submittedName>
        <fullName evidence="2">Anti-anti-sigma factor</fullName>
    </submittedName>
</protein>
<sequence length="99" mass="11011">MQVGQAVLIELTITHELVRHRLPAVQLLLDQALARRPSRLVLDLTDCPTIDAAGIDLLLSTHRRLWGSEGRLALRRPTARVLRLLEIAHATKVLQIDAG</sequence>
<feature type="domain" description="STAS" evidence="1">
    <location>
        <begin position="11"/>
        <end position="99"/>
    </location>
</feature>
<dbReference type="CDD" id="cd07043">
    <property type="entry name" value="STAS_anti-anti-sigma_factors"/>
    <property type="match status" value="1"/>
</dbReference>
<dbReference type="InterPro" id="IPR036513">
    <property type="entry name" value="STAS_dom_sf"/>
</dbReference>
<dbReference type="InterPro" id="IPR002645">
    <property type="entry name" value="STAS_dom"/>
</dbReference>
<proteinExistence type="predicted"/>
<dbReference type="Gene3D" id="3.30.750.24">
    <property type="entry name" value="STAS domain"/>
    <property type="match status" value="1"/>
</dbReference>
<name>A0AAE3ZJH2_9ACTN</name>
<reference evidence="2 3" key="1">
    <citation type="submission" date="2023-07" db="EMBL/GenBank/DDBJ databases">
        <title>Sequencing the genomes of 1000 actinobacteria strains.</title>
        <authorList>
            <person name="Klenk H.-P."/>
        </authorList>
    </citation>
    <scope>NUCLEOTIDE SEQUENCE [LARGE SCALE GENOMIC DNA]</scope>
    <source>
        <strain evidence="2 3">DSM 44711</strain>
    </source>
</reference>
<dbReference type="RefSeq" id="WP_310407714.1">
    <property type="nucleotide sequence ID" value="NZ_JAVDYC010000001.1"/>
</dbReference>
<evidence type="ECO:0000259" key="1">
    <source>
        <dbReference type="PROSITE" id="PS50801"/>
    </source>
</evidence>
<comment type="caution">
    <text evidence="2">The sequence shown here is derived from an EMBL/GenBank/DDBJ whole genome shotgun (WGS) entry which is preliminary data.</text>
</comment>
<evidence type="ECO:0000313" key="2">
    <source>
        <dbReference type="EMBL" id="MDR7319836.1"/>
    </source>
</evidence>